<name>A0A9J6B9L3_POLVA</name>
<evidence type="ECO:0000313" key="2">
    <source>
        <dbReference type="EMBL" id="KAG5666381.1"/>
    </source>
</evidence>
<proteinExistence type="predicted"/>
<comment type="caution">
    <text evidence="2">The sequence shown here is derived from an EMBL/GenBank/DDBJ whole genome shotgun (WGS) entry which is preliminary data.</text>
</comment>
<sequence length="649" mass="76067">MFAKQILIISLLIVFSNAGVIKKELTEIENFHFCLITHLDSINLINFTMNNNVMTQSAKDPKMCENFHDQLFSTISIMYKIMRAELEKAFEDPDEANCLIDVFQKTRFMEYNVIATAAVQFHSNAYKNLKDILDISKNIFIYSTVKCLISEDILFDIFRQLSSRLTVKEDELQCIFDDVKQRQLINASDIFIYDIDEFFNAKFNTKDVLQNFADYQKFDTDLNIKEFKRIVSDFNESKIYESRTQEIVNEDNTTPIDYEIQTQMYIENGELQRNDENHDLFTDYFLIESSTQNIFSDINYDKSYMESDENLSINESIFKSDEIKEIRQKEEYLQETTENLQLSEEVSFESTQVSITVTENFSKKEEENIIDMSITTTNNQNILITTENFKTQNQDFSTINYNEEETVTENIKEFLTSPKNLAKISNTISEIIFETQKLFTKTNKDSENQKLVTIKGFEETTFKDEFNFNYQDETTKLDDQATTNYTPESSSINIKYTHSIRDIYKKLTNRNESQSEEIEIDEIEISSEQSIENFKKSMQKSKLLIKIPDSRIKRTTQECQSKLAKIEMRMKIFKLESINDELNDCISSKMTNENIDDMLVFIILKKSGETESQINLRNKKLMNILIGFVEKIIDCTDLFGFWEMAGFST</sequence>
<dbReference type="OrthoDB" id="10680326at2759"/>
<dbReference type="AlphaFoldDB" id="A0A9J6B9L3"/>
<gene>
    <name evidence="2" type="ORF">PVAND_014410</name>
</gene>
<evidence type="ECO:0000256" key="1">
    <source>
        <dbReference type="SAM" id="SignalP"/>
    </source>
</evidence>
<accession>A0A9J6B9L3</accession>
<dbReference type="EMBL" id="JADBJN010000004">
    <property type="protein sequence ID" value="KAG5666381.1"/>
    <property type="molecule type" value="Genomic_DNA"/>
</dbReference>
<feature type="signal peptide" evidence="1">
    <location>
        <begin position="1"/>
        <end position="18"/>
    </location>
</feature>
<dbReference type="Proteomes" id="UP001107558">
    <property type="component" value="Chromosome 4"/>
</dbReference>
<keyword evidence="3" id="KW-1185">Reference proteome</keyword>
<reference evidence="2" key="1">
    <citation type="submission" date="2021-03" db="EMBL/GenBank/DDBJ databases">
        <title>Chromosome level genome of the anhydrobiotic midge Polypedilum vanderplanki.</title>
        <authorList>
            <person name="Yoshida Y."/>
            <person name="Kikawada T."/>
            <person name="Gusev O."/>
        </authorList>
    </citation>
    <scope>NUCLEOTIDE SEQUENCE</scope>
    <source>
        <strain evidence="2">NIAS01</strain>
        <tissue evidence="2">Whole body or cell culture</tissue>
    </source>
</reference>
<evidence type="ECO:0000313" key="3">
    <source>
        <dbReference type="Proteomes" id="UP001107558"/>
    </source>
</evidence>
<keyword evidence="1" id="KW-0732">Signal</keyword>
<protein>
    <submittedName>
        <fullName evidence="2">Uncharacterized protein</fullName>
    </submittedName>
</protein>
<feature type="chain" id="PRO_5039926963" evidence="1">
    <location>
        <begin position="19"/>
        <end position="649"/>
    </location>
</feature>
<organism evidence="2 3">
    <name type="scientific">Polypedilum vanderplanki</name>
    <name type="common">Sleeping chironomid midge</name>
    <dbReference type="NCBI Taxonomy" id="319348"/>
    <lineage>
        <taxon>Eukaryota</taxon>
        <taxon>Metazoa</taxon>
        <taxon>Ecdysozoa</taxon>
        <taxon>Arthropoda</taxon>
        <taxon>Hexapoda</taxon>
        <taxon>Insecta</taxon>
        <taxon>Pterygota</taxon>
        <taxon>Neoptera</taxon>
        <taxon>Endopterygota</taxon>
        <taxon>Diptera</taxon>
        <taxon>Nematocera</taxon>
        <taxon>Chironomoidea</taxon>
        <taxon>Chironomidae</taxon>
        <taxon>Chironominae</taxon>
        <taxon>Polypedilum</taxon>
        <taxon>Polypedilum</taxon>
    </lineage>
</organism>